<proteinExistence type="predicted"/>
<keyword evidence="1" id="KW-0805">Transcription regulation</keyword>
<name>A0A088E529_9CREN</name>
<dbReference type="Gene3D" id="1.10.10.10">
    <property type="entry name" value="Winged helix-like DNA-binding domain superfamily/Winged helix DNA-binding domain"/>
    <property type="match status" value="1"/>
</dbReference>
<dbReference type="InterPro" id="IPR052362">
    <property type="entry name" value="HTH-GbsR_regulator"/>
</dbReference>
<dbReference type="AlphaFoldDB" id="A0A088E529"/>
<keyword evidence="2" id="KW-0238">DNA-binding</keyword>
<dbReference type="InterPro" id="IPR000835">
    <property type="entry name" value="HTH_MarR-typ"/>
</dbReference>
<gene>
    <name evidence="5" type="ORF">HA72_1397</name>
</gene>
<evidence type="ECO:0000256" key="3">
    <source>
        <dbReference type="ARBA" id="ARBA00023163"/>
    </source>
</evidence>
<dbReference type="OMA" id="PAYVYWV"/>
<organism evidence="5 6">
    <name type="scientific">Metallosphaera sedula</name>
    <dbReference type="NCBI Taxonomy" id="43687"/>
    <lineage>
        <taxon>Archaea</taxon>
        <taxon>Thermoproteota</taxon>
        <taxon>Thermoprotei</taxon>
        <taxon>Sulfolobales</taxon>
        <taxon>Sulfolobaceae</taxon>
        <taxon>Metallosphaera</taxon>
    </lineage>
</organism>
<sequence>MNKMTNKIRFPDGREVDIQDVIGFLYGLSRSDVEVLHVLTCKGEKMSTEDLAEALKVTKASISKSINNLLYKGLINREKVTEDEKRKGRPAYVYWVNKEELYERVIADMISLANTMKNDFKAHVQLAVVPA</sequence>
<accession>A0A088E529</accession>
<evidence type="ECO:0000256" key="2">
    <source>
        <dbReference type="ARBA" id="ARBA00023125"/>
    </source>
</evidence>
<dbReference type="InterPro" id="IPR036390">
    <property type="entry name" value="WH_DNA-bd_sf"/>
</dbReference>
<evidence type="ECO:0000259" key="4">
    <source>
        <dbReference type="Pfam" id="PF12802"/>
    </source>
</evidence>
<keyword evidence="3" id="KW-0804">Transcription</keyword>
<dbReference type="PANTHER" id="PTHR38465:SF1">
    <property type="entry name" value="HTH-TYPE TRANSCRIPTIONAL REGULATOR MJ1563-RELATED"/>
    <property type="match status" value="1"/>
</dbReference>
<feature type="domain" description="HTH marR-type" evidence="4">
    <location>
        <begin position="26"/>
        <end position="85"/>
    </location>
</feature>
<dbReference type="Proteomes" id="UP000029084">
    <property type="component" value="Chromosome"/>
</dbReference>
<protein>
    <submittedName>
        <fullName evidence="5">Transcriptional regulator, TrmB</fullName>
    </submittedName>
</protein>
<dbReference type="EMBL" id="CP008822">
    <property type="protein sequence ID" value="AIM27539.1"/>
    <property type="molecule type" value="Genomic_DNA"/>
</dbReference>
<evidence type="ECO:0000313" key="6">
    <source>
        <dbReference type="Proteomes" id="UP000029084"/>
    </source>
</evidence>
<dbReference type="PANTHER" id="PTHR38465">
    <property type="entry name" value="HTH-TYPE TRANSCRIPTIONAL REGULATOR MJ1563-RELATED"/>
    <property type="match status" value="1"/>
</dbReference>
<dbReference type="GO" id="GO:0003677">
    <property type="term" value="F:DNA binding"/>
    <property type="evidence" value="ECO:0007669"/>
    <property type="project" value="UniProtKB-KW"/>
</dbReference>
<reference evidence="5 6" key="1">
    <citation type="journal article" date="2014" name="J. Bacteriol.">
        <title>Role of an Archaeal PitA Transporter in the Copper and Arsenic Resistance of Metallosphaera sedula, an Extreme Thermoacidophile.</title>
        <authorList>
            <person name="McCarthy S."/>
            <person name="Ai C."/>
            <person name="Wheaton G."/>
            <person name="Tevatia R."/>
            <person name="Eckrich V."/>
            <person name="Kelly R."/>
            <person name="Blum P."/>
        </authorList>
    </citation>
    <scope>NUCLEOTIDE SEQUENCE [LARGE SCALE GENOMIC DNA]</scope>
    <source>
        <strain evidence="5 6">CuR1</strain>
    </source>
</reference>
<dbReference type="Pfam" id="PF12802">
    <property type="entry name" value="MarR_2"/>
    <property type="match status" value="1"/>
</dbReference>
<evidence type="ECO:0000313" key="5">
    <source>
        <dbReference type="EMBL" id="AIM27539.1"/>
    </source>
</evidence>
<dbReference type="SUPFAM" id="SSF46785">
    <property type="entry name" value="Winged helix' DNA-binding domain"/>
    <property type="match status" value="1"/>
</dbReference>
<dbReference type="GO" id="GO:0003700">
    <property type="term" value="F:DNA-binding transcription factor activity"/>
    <property type="evidence" value="ECO:0007669"/>
    <property type="project" value="InterPro"/>
</dbReference>
<evidence type="ECO:0000256" key="1">
    <source>
        <dbReference type="ARBA" id="ARBA00023015"/>
    </source>
</evidence>
<dbReference type="InterPro" id="IPR036388">
    <property type="entry name" value="WH-like_DNA-bd_sf"/>
</dbReference>